<dbReference type="PANTHER" id="PTHR44846">
    <property type="entry name" value="MANNOSYL-D-GLYCERATE TRANSPORT/METABOLISM SYSTEM REPRESSOR MNGR-RELATED"/>
    <property type="match status" value="1"/>
</dbReference>
<dbReference type="SMART" id="SM00866">
    <property type="entry name" value="UTRA"/>
    <property type="match status" value="1"/>
</dbReference>
<dbReference type="CDD" id="cd07377">
    <property type="entry name" value="WHTH_GntR"/>
    <property type="match status" value="1"/>
</dbReference>
<dbReference type="SUPFAM" id="SSF64288">
    <property type="entry name" value="Chorismate lyase-like"/>
    <property type="match status" value="1"/>
</dbReference>
<dbReference type="SMART" id="SM00345">
    <property type="entry name" value="HTH_GNTR"/>
    <property type="match status" value="1"/>
</dbReference>
<evidence type="ECO:0000256" key="2">
    <source>
        <dbReference type="ARBA" id="ARBA00023125"/>
    </source>
</evidence>
<dbReference type="InterPro" id="IPR050679">
    <property type="entry name" value="Bact_HTH_transcr_reg"/>
</dbReference>
<comment type="caution">
    <text evidence="5">The sequence shown here is derived from an EMBL/GenBank/DDBJ whole genome shotgun (WGS) entry which is preliminary data.</text>
</comment>
<proteinExistence type="predicted"/>
<evidence type="ECO:0000259" key="4">
    <source>
        <dbReference type="PROSITE" id="PS50949"/>
    </source>
</evidence>
<protein>
    <submittedName>
        <fullName evidence="5">GntR family transcriptional regulator</fullName>
    </submittedName>
</protein>
<dbReference type="Gene3D" id="1.10.10.10">
    <property type="entry name" value="Winged helix-like DNA-binding domain superfamily/Winged helix DNA-binding domain"/>
    <property type="match status" value="1"/>
</dbReference>
<name>A0ABV8FLB2_9ACTN</name>
<dbReference type="InterPro" id="IPR028978">
    <property type="entry name" value="Chorismate_lyase_/UTRA_dom_sf"/>
</dbReference>
<keyword evidence="6" id="KW-1185">Reference proteome</keyword>
<evidence type="ECO:0000256" key="1">
    <source>
        <dbReference type="ARBA" id="ARBA00023015"/>
    </source>
</evidence>
<accession>A0ABV8FLB2</accession>
<dbReference type="InterPro" id="IPR036388">
    <property type="entry name" value="WH-like_DNA-bd_sf"/>
</dbReference>
<sequence>MHDRLDRGPERPLYAQIADHYRDRITRGELSPGDRLPSITAIVEKWEVSQRTAQRAIETLRAEKLVTVSRPHGTHVAPMRAAQGGRDVIAEPTGSADSDAVEVLSADIVDAPAYVADLLGIEPDESGGRKASRREAVTYRGDTPVRLSVSWAAPWAFQTTPELLEPRLVNGLRAIARSTGRVATRGTDAVEGRAADEREAGHLNLRVGAPILAGASVWSDGKGAVEYREWVCPPGHIVTHEYDVEPPLG</sequence>
<evidence type="ECO:0000313" key="5">
    <source>
        <dbReference type="EMBL" id="MFC3996951.1"/>
    </source>
</evidence>
<dbReference type="PANTHER" id="PTHR44846:SF17">
    <property type="entry name" value="GNTR-FAMILY TRANSCRIPTIONAL REGULATOR"/>
    <property type="match status" value="1"/>
</dbReference>
<dbReference type="EMBL" id="JBHSBH010000008">
    <property type="protein sequence ID" value="MFC3996951.1"/>
    <property type="molecule type" value="Genomic_DNA"/>
</dbReference>
<dbReference type="Pfam" id="PF07702">
    <property type="entry name" value="UTRA"/>
    <property type="match status" value="1"/>
</dbReference>
<organism evidence="5 6">
    <name type="scientific">Nocardiopsis sediminis</name>
    <dbReference type="NCBI Taxonomy" id="1778267"/>
    <lineage>
        <taxon>Bacteria</taxon>
        <taxon>Bacillati</taxon>
        <taxon>Actinomycetota</taxon>
        <taxon>Actinomycetes</taxon>
        <taxon>Streptosporangiales</taxon>
        <taxon>Nocardiopsidaceae</taxon>
        <taxon>Nocardiopsis</taxon>
    </lineage>
</organism>
<gene>
    <name evidence="5" type="ORF">ACFOVU_13555</name>
</gene>
<evidence type="ECO:0000313" key="6">
    <source>
        <dbReference type="Proteomes" id="UP001595847"/>
    </source>
</evidence>
<evidence type="ECO:0000256" key="3">
    <source>
        <dbReference type="ARBA" id="ARBA00023163"/>
    </source>
</evidence>
<reference evidence="6" key="1">
    <citation type="journal article" date="2019" name="Int. J. Syst. Evol. Microbiol.">
        <title>The Global Catalogue of Microorganisms (GCM) 10K type strain sequencing project: providing services to taxonomists for standard genome sequencing and annotation.</title>
        <authorList>
            <consortium name="The Broad Institute Genomics Platform"/>
            <consortium name="The Broad Institute Genome Sequencing Center for Infectious Disease"/>
            <person name="Wu L."/>
            <person name="Ma J."/>
        </authorList>
    </citation>
    <scope>NUCLEOTIDE SEQUENCE [LARGE SCALE GENOMIC DNA]</scope>
    <source>
        <strain evidence="6">TBRC 1826</strain>
    </source>
</reference>
<dbReference type="Gene3D" id="3.40.1410.10">
    <property type="entry name" value="Chorismate lyase-like"/>
    <property type="match status" value="1"/>
</dbReference>
<dbReference type="PROSITE" id="PS50949">
    <property type="entry name" value="HTH_GNTR"/>
    <property type="match status" value="1"/>
</dbReference>
<keyword evidence="3" id="KW-0804">Transcription</keyword>
<dbReference type="SUPFAM" id="SSF46785">
    <property type="entry name" value="Winged helix' DNA-binding domain"/>
    <property type="match status" value="1"/>
</dbReference>
<keyword evidence="1" id="KW-0805">Transcription regulation</keyword>
<keyword evidence="2" id="KW-0238">DNA-binding</keyword>
<dbReference type="Proteomes" id="UP001595847">
    <property type="component" value="Unassembled WGS sequence"/>
</dbReference>
<dbReference type="InterPro" id="IPR011663">
    <property type="entry name" value="UTRA"/>
</dbReference>
<dbReference type="Pfam" id="PF00392">
    <property type="entry name" value="GntR"/>
    <property type="match status" value="1"/>
</dbReference>
<feature type="domain" description="HTH gntR-type" evidence="4">
    <location>
        <begin position="11"/>
        <end position="79"/>
    </location>
</feature>
<dbReference type="InterPro" id="IPR000524">
    <property type="entry name" value="Tscrpt_reg_HTH_GntR"/>
</dbReference>
<dbReference type="RefSeq" id="WP_378533463.1">
    <property type="nucleotide sequence ID" value="NZ_JBHSBH010000008.1"/>
</dbReference>
<dbReference type="InterPro" id="IPR036390">
    <property type="entry name" value="WH_DNA-bd_sf"/>
</dbReference>